<organism evidence="2">
    <name type="scientific">uncultured Caudovirales phage</name>
    <dbReference type="NCBI Taxonomy" id="2100421"/>
    <lineage>
        <taxon>Viruses</taxon>
        <taxon>Duplodnaviria</taxon>
        <taxon>Heunggongvirae</taxon>
        <taxon>Uroviricota</taxon>
        <taxon>Caudoviricetes</taxon>
        <taxon>Peduoviridae</taxon>
        <taxon>Maltschvirus</taxon>
        <taxon>Maltschvirus maltsch</taxon>
    </lineage>
</organism>
<gene>
    <name evidence="2" type="ORF">UFOVP415_37</name>
</gene>
<reference evidence="2" key="1">
    <citation type="submission" date="2020-04" db="EMBL/GenBank/DDBJ databases">
        <authorList>
            <person name="Chiriac C."/>
            <person name="Salcher M."/>
            <person name="Ghai R."/>
            <person name="Kavagutti S V."/>
        </authorList>
    </citation>
    <scope>NUCLEOTIDE SEQUENCE</scope>
</reference>
<feature type="transmembrane region" description="Helical" evidence="1">
    <location>
        <begin position="48"/>
        <end position="68"/>
    </location>
</feature>
<keyword evidence="1" id="KW-0812">Transmembrane</keyword>
<keyword evidence="1" id="KW-0472">Membrane</keyword>
<accession>A0A6J5M645</accession>
<proteinExistence type="predicted"/>
<feature type="transmembrane region" description="Helical" evidence="1">
    <location>
        <begin position="20"/>
        <end position="42"/>
    </location>
</feature>
<protein>
    <submittedName>
        <fullName evidence="2">Uncharacterized protein</fullName>
    </submittedName>
</protein>
<sequence length="93" mass="9920">MLTSYKGLTPDEIEVRVWAFVVKAITILVLGIAFGVLWAIAFEEQSEILAPIDAVFLEILKAIAFMGVGTLGGISGRKAAGAVAKKLADEEQK</sequence>
<name>A0A6J5M645_9CAUD</name>
<evidence type="ECO:0000256" key="1">
    <source>
        <dbReference type="SAM" id="Phobius"/>
    </source>
</evidence>
<keyword evidence="1" id="KW-1133">Transmembrane helix</keyword>
<dbReference type="EMBL" id="LR796390">
    <property type="protein sequence ID" value="CAB4141591.1"/>
    <property type="molecule type" value="Genomic_DNA"/>
</dbReference>
<evidence type="ECO:0000313" key="2">
    <source>
        <dbReference type="EMBL" id="CAB4141591.1"/>
    </source>
</evidence>